<evidence type="ECO:0000259" key="9">
    <source>
        <dbReference type="Pfam" id="PF16320"/>
    </source>
</evidence>
<protein>
    <recommendedName>
        <fullName evidence="12">Ribosomal protein L7/L12 C-terminal domain-containing protein</fullName>
    </recommendedName>
</protein>
<evidence type="ECO:0008006" key="12">
    <source>
        <dbReference type="Google" id="ProtNLM"/>
    </source>
</evidence>
<dbReference type="Pfam" id="PF00542">
    <property type="entry name" value="Ribosomal_L12"/>
    <property type="match status" value="1"/>
</dbReference>
<dbReference type="Pfam" id="PF16320">
    <property type="entry name" value="Ribosomal_L12_N"/>
    <property type="match status" value="1"/>
</dbReference>
<feature type="domain" description="Large ribosomal subunit protein bL12 C-terminal" evidence="8">
    <location>
        <begin position="276"/>
        <end position="342"/>
    </location>
</feature>
<evidence type="ECO:0000259" key="8">
    <source>
        <dbReference type="Pfam" id="PF00542"/>
    </source>
</evidence>
<dbReference type="GO" id="GO:0003729">
    <property type="term" value="F:mRNA binding"/>
    <property type="evidence" value="ECO:0007669"/>
    <property type="project" value="TreeGrafter"/>
</dbReference>
<accession>A0A426ZW62</accession>
<evidence type="ECO:0000256" key="4">
    <source>
        <dbReference type="ARBA" id="ARBA00022640"/>
    </source>
</evidence>
<keyword evidence="6" id="KW-0689">Ribosomal protein</keyword>
<dbReference type="EMBL" id="AMZH03004766">
    <property type="protein sequence ID" value="RRT68201.1"/>
    <property type="molecule type" value="Genomic_DNA"/>
</dbReference>
<sequence length="343" mass="36256">MLVTVSIRARAEVKSRAARELKWALLRCLPVQLSIHQPTEAITAGSHFGQELEGSTSSVCSRVPSVFDTSLTIRRWKTTAPTGLMQHVHGEDGRTITALGKRSCLGLMDSMPALCSQKAKLPEPLRLNTTRVPVGGLCLPANEAAAASVPDRSCPKHKGMAAALSLIASYYTASSGSPISSSAPSQTLKYPSQPFPLRSLRRTAVSLSPHAAVSPKIEELGSKIAGLTLEEARGLVDYLQDRLGVSAAAFAPAAVAVAPGAAAEAAPTAVEEKTEFDVVIEGVPTNARIATIKVVRALTNLPLKEAKDLIEGLPKKFKEAVSKEEAEEAKKQLEEVGAKISIV</sequence>
<comment type="similarity">
    <text evidence="2">Belongs to the bacterial ribosomal protein bL12 family.</text>
</comment>
<proteinExistence type="inferred from homology"/>
<organism evidence="10 11">
    <name type="scientific">Ensete ventricosum</name>
    <name type="common">Abyssinian banana</name>
    <name type="synonym">Musa ensete</name>
    <dbReference type="NCBI Taxonomy" id="4639"/>
    <lineage>
        <taxon>Eukaryota</taxon>
        <taxon>Viridiplantae</taxon>
        <taxon>Streptophyta</taxon>
        <taxon>Embryophyta</taxon>
        <taxon>Tracheophyta</taxon>
        <taxon>Spermatophyta</taxon>
        <taxon>Magnoliopsida</taxon>
        <taxon>Liliopsida</taxon>
        <taxon>Zingiberales</taxon>
        <taxon>Musaceae</taxon>
        <taxon>Ensete</taxon>
    </lineage>
</organism>
<keyword evidence="5" id="KW-0809">Transit peptide</keyword>
<reference evidence="10 11" key="1">
    <citation type="journal article" date="2014" name="Agronomy (Basel)">
        <title>A Draft Genome Sequence for Ensete ventricosum, the Drought-Tolerant Tree Against Hunger.</title>
        <authorList>
            <person name="Harrison J."/>
            <person name="Moore K.A."/>
            <person name="Paszkiewicz K."/>
            <person name="Jones T."/>
            <person name="Grant M."/>
            <person name="Ambacheew D."/>
            <person name="Muzemil S."/>
            <person name="Studholme D.J."/>
        </authorList>
    </citation>
    <scope>NUCLEOTIDE SEQUENCE [LARGE SCALE GENOMIC DNA]</scope>
</reference>
<name>A0A426ZW62_ENSVE</name>
<dbReference type="PANTHER" id="PTHR45987:SF26">
    <property type="entry name" value="LARGE RIBOSOMAL SUBUNIT PROTEIN BL12CX-RELATED"/>
    <property type="match status" value="1"/>
</dbReference>
<dbReference type="PANTHER" id="PTHR45987">
    <property type="entry name" value="39S RIBOSOMAL PROTEIN L12"/>
    <property type="match status" value="1"/>
</dbReference>
<dbReference type="NCBIfam" id="TIGR00855">
    <property type="entry name" value="L12"/>
    <property type="match status" value="1"/>
</dbReference>
<evidence type="ECO:0000313" key="10">
    <source>
        <dbReference type="EMBL" id="RRT68201.1"/>
    </source>
</evidence>
<dbReference type="InterPro" id="IPR036235">
    <property type="entry name" value="Ribosomal_bL12_oligo_N_sf"/>
</dbReference>
<dbReference type="GO" id="GO:0003735">
    <property type="term" value="F:structural constituent of ribosome"/>
    <property type="evidence" value="ECO:0007669"/>
    <property type="project" value="InterPro"/>
</dbReference>
<evidence type="ECO:0000256" key="1">
    <source>
        <dbReference type="ARBA" id="ARBA00004229"/>
    </source>
</evidence>
<dbReference type="InterPro" id="IPR008932">
    <property type="entry name" value="Ribosomal_bL12_oligo"/>
</dbReference>
<dbReference type="SUPFAM" id="SSF48300">
    <property type="entry name" value="Ribosomal protein L7/12, oligomerisation (N-terminal) domain"/>
    <property type="match status" value="1"/>
</dbReference>
<gene>
    <name evidence="10" type="ORF">B296_00011070</name>
</gene>
<comment type="subcellular location">
    <subcellularLocation>
        <location evidence="1">Plastid</location>
        <location evidence="1">Chloroplast</location>
    </subcellularLocation>
</comment>
<dbReference type="FunFam" id="3.30.1390.10:FF:000001">
    <property type="entry name" value="50S ribosomal protein L7/L12"/>
    <property type="match status" value="1"/>
</dbReference>
<dbReference type="CDD" id="cd00387">
    <property type="entry name" value="Ribosomal_L7_L12"/>
    <property type="match status" value="1"/>
</dbReference>
<keyword evidence="3" id="KW-0150">Chloroplast</keyword>
<comment type="caution">
    <text evidence="10">The sequence shown here is derived from an EMBL/GenBank/DDBJ whole genome shotgun (WGS) entry which is preliminary data.</text>
</comment>
<evidence type="ECO:0000256" key="7">
    <source>
        <dbReference type="ARBA" id="ARBA00023274"/>
    </source>
</evidence>
<dbReference type="InterPro" id="IPR014719">
    <property type="entry name" value="Ribosomal_bL12_C/ClpS-like"/>
</dbReference>
<dbReference type="InterPro" id="IPR000206">
    <property type="entry name" value="Ribosomal_bL12"/>
</dbReference>
<evidence type="ECO:0000256" key="6">
    <source>
        <dbReference type="ARBA" id="ARBA00022980"/>
    </source>
</evidence>
<keyword evidence="7" id="KW-0687">Ribonucleoprotein</keyword>
<dbReference type="GO" id="GO:1990904">
    <property type="term" value="C:ribonucleoprotein complex"/>
    <property type="evidence" value="ECO:0007669"/>
    <property type="project" value="UniProtKB-KW"/>
</dbReference>
<dbReference type="InterPro" id="IPR013823">
    <property type="entry name" value="Ribosomal_bL12_C"/>
</dbReference>
<dbReference type="Gene3D" id="1.20.5.710">
    <property type="entry name" value="Single helix bin"/>
    <property type="match status" value="1"/>
</dbReference>
<dbReference type="AlphaFoldDB" id="A0A426ZW62"/>
<keyword evidence="4" id="KW-0934">Plastid</keyword>
<dbReference type="SUPFAM" id="SSF54736">
    <property type="entry name" value="ClpS-like"/>
    <property type="match status" value="1"/>
</dbReference>
<dbReference type="GO" id="GO:0009507">
    <property type="term" value="C:chloroplast"/>
    <property type="evidence" value="ECO:0007669"/>
    <property type="project" value="UniProtKB-SubCell"/>
</dbReference>
<evidence type="ECO:0000256" key="2">
    <source>
        <dbReference type="ARBA" id="ARBA00007197"/>
    </source>
</evidence>
<evidence type="ECO:0000256" key="3">
    <source>
        <dbReference type="ARBA" id="ARBA00022528"/>
    </source>
</evidence>
<dbReference type="HAMAP" id="MF_00368">
    <property type="entry name" value="Ribosomal_bL12"/>
    <property type="match status" value="1"/>
</dbReference>
<dbReference type="Gene3D" id="3.30.1390.10">
    <property type="match status" value="1"/>
</dbReference>
<evidence type="ECO:0000256" key="5">
    <source>
        <dbReference type="ARBA" id="ARBA00022946"/>
    </source>
</evidence>
<dbReference type="Proteomes" id="UP000287651">
    <property type="component" value="Unassembled WGS sequence"/>
</dbReference>
<feature type="domain" description="Large ribosomal subunit protein bL12 oligomerization" evidence="9">
    <location>
        <begin position="216"/>
        <end position="265"/>
    </location>
</feature>
<evidence type="ECO:0000313" key="11">
    <source>
        <dbReference type="Proteomes" id="UP000287651"/>
    </source>
</evidence>
<dbReference type="GO" id="GO:0006412">
    <property type="term" value="P:translation"/>
    <property type="evidence" value="ECO:0007669"/>
    <property type="project" value="InterPro"/>
</dbReference>
<dbReference type="GO" id="GO:0005840">
    <property type="term" value="C:ribosome"/>
    <property type="evidence" value="ECO:0007669"/>
    <property type="project" value="UniProtKB-KW"/>
</dbReference>